<name>A0A1I5GVU3_9RHOB</name>
<evidence type="ECO:0000259" key="1">
    <source>
        <dbReference type="SMART" id="SM00901"/>
    </source>
</evidence>
<dbReference type="AlphaFoldDB" id="A0A1I5GVU3"/>
<proteinExistence type="predicted"/>
<dbReference type="Proteomes" id="UP000198599">
    <property type="component" value="Unassembled WGS sequence"/>
</dbReference>
<gene>
    <name evidence="2" type="ORF">SAMN04487859_1418</name>
</gene>
<evidence type="ECO:0000313" key="3">
    <source>
        <dbReference type="Proteomes" id="UP000198599"/>
    </source>
</evidence>
<dbReference type="InterPro" id="IPR014966">
    <property type="entry name" value="FRG-dom"/>
</dbReference>
<dbReference type="Pfam" id="PF08867">
    <property type="entry name" value="FRG"/>
    <property type="match status" value="1"/>
</dbReference>
<protein>
    <submittedName>
        <fullName evidence="2">FRG domain-containing protein</fullName>
    </submittedName>
</protein>
<dbReference type="EMBL" id="FOVP01000041">
    <property type="protein sequence ID" value="SFO40138.1"/>
    <property type="molecule type" value="Genomic_DNA"/>
</dbReference>
<sequence length="292" mass="33644">MRKTISQEVRSVSDYIEKLSTIGSMGVNIYFRGHKDERYRIQPSVFRKDLMVKKSENIILRELMSFHPEEFVGHRSAFESLVQAQHHGLPTRLLDVSLSSIAGLFFATEANDDGTDTVDGAVIRFDVDSTRIKGFESDTLSCICNLAKLNHAEKEEIRSFIMLERKRKDLVKKINVDEFNELEAVRRLVQFVRQEKPYFENKIQPIDLYSNYLALPMRNNKRITAQSGAFIVSGVLSHLAKSSKFSMKKFVVPKKLKPLFREELDRMGVNRMTMFPDLQSSAKYITSKHKSP</sequence>
<accession>A0A1I5GVU3</accession>
<dbReference type="OrthoDB" id="9816036at2"/>
<evidence type="ECO:0000313" key="2">
    <source>
        <dbReference type="EMBL" id="SFO40138.1"/>
    </source>
</evidence>
<reference evidence="3" key="1">
    <citation type="submission" date="2016-10" db="EMBL/GenBank/DDBJ databases">
        <authorList>
            <person name="Varghese N."/>
            <person name="Submissions S."/>
        </authorList>
    </citation>
    <scope>NUCLEOTIDE SEQUENCE [LARGE SCALE GENOMIC DNA]</scope>
    <source>
        <strain evidence="3">DSM 28463</strain>
    </source>
</reference>
<dbReference type="SMART" id="SM00901">
    <property type="entry name" value="FRG"/>
    <property type="match status" value="1"/>
</dbReference>
<organism evidence="2 3">
    <name type="scientific">Roseovarius lutimaris</name>
    <dbReference type="NCBI Taxonomy" id="1005928"/>
    <lineage>
        <taxon>Bacteria</taxon>
        <taxon>Pseudomonadati</taxon>
        <taxon>Pseudomonadota</taxon>
        <taxon>Alphaproteobacteria</taxon>
        <taxon>Rhodobacterales</taxon>
        <taxon>Roseobacteraceae</taxon>
        <taxon>Roseovarius</taxon>
    </lineage>
</organism>
<feature type="domain" description="FRG" evidence="1">
    <location>
        <begin position="25"/>
        <end position="123"/>
    </location>
</feature>
<keyword evidence="3" id="KW-1185">Reference proteome</keyword>